<keyword evidence="4" id="KW-0325">Glycoprotein</keyword>
<dbReference type="GO" id="GO:0005773">
    <property type="term" value="C:vacuole"/>
    <property type="evidence" value="ECO:0007669"/>
    <property type="project" value="UniProtKB-SubCell"/>
</dbReference>
<comment type="similarity">
    <text evidence="2">Belongs to the strictosidine synthase family.</text>
</comment>
<dbReference type="Pfam" id="PF20067">
    <property type="entry name" value="SSL_N"/>
    <property type="match status" value="1"/>
</dbReference>
<reference evidence="6" key="1">
    <citation type="submission" date="2012-05" db="EMBL/GenBank/DDBJ databases">
        <authorList>
            <person name="Krishnakumar V."/>
            <person name="Cheung F."/>
            <person name="Xiao Y."/>
            <person name="Chan A."/>
            <person name="Moskal W.A."/>
            <person name="Town C.D."/>
        </authorList>
    </citation>
    <scope>NUCLEOTIDE SEQUENCE</scope>
</reference>
<sequence length="369" mass="40366">MASNPTTQPFSTGKCVTLGSSLVLAALVALTVQVFYFSPIDPVLLDIAPAPSTKNNKLQNVSKLGEGLLKQPEDVCFDEEGTLYTTTRDGWIKRLRRNGNWENWKHVDSHALLGITAAKDGGLIVCDANKGLLKVTEEGFSVLATQVNGSPMRFADDVIEASDGDIYFSDASTKFGFGNWYLEMLEARPHGRVLKYNPVSNETTIVLDNLAFANGVALSKDQDYLVVCETWKFRCTRHWLKGANKGKTDIFIENLPGAPDNINLAPDGSFWIALLQITSEGLGFVHTSKASKHVVASFPWLFNLVNGARKSAMVANVATDGKILRTFDDSEGKVLSMVTSAVEFEDHLYLGSLNTNFVGKLSLHSAQNR</sequence>
<evidence type="ECO:0000256" key="4">
    <source>
        <dbReference type="ARBA" id="ARBA00023180"/>
    </source>
</evidence>
<dbReference type="PANTHER" id="PTHR10426">
    <property type="entry name" value="STRICTOSIDINE SYNTHASE-RELATED"/>
    <property type="match status" value="1"/>
</dbReference>
<proteinExistence type="evidence at transcript level"/>
<dbReference type="Gene3D" id="2.120.10.30">
    <property type="entry name" value="TolB, C-terminal domain"/>
    <property type="match status" value="1"/>
</dbReference>
<protein>
    <recommendedName>
        <fullName evidence="5">Strictosidine synthase conserved region domain-containing protein</fullName>
    </recommendedName>
</protein>
<name>I3STH9_LOTJA</name>
<keyword evidence="3" id="KW-0926">Vacuole</keyword>
<dbReference type="GO" id="GO:0016787">
    <property type="term" value="F:hydrolase activity"/>
    <property type="evidence" value="ECO:0007669"/>
    <property type="project" value="TreeGrafter"/>
</dbReference>
<accession>I3STH9</accession>
<evidence type="ECO:0000313" key="6">
    <source>
        <dbReference type="EMBL" id="AFK43571.1"/>
    </source>
</evidence>
<dbReference type="AlphaFoldDB" id="I3STH9"/>
<dbReference type="FunFam" id="2.120.10.30:FF:000066">
    <property type="entry name" value="ABC transporter permease protein"/>
    <property type="match status" value="1"/>
</dbReference>
<evidence type="ECO:0000259" key="5">
    <source>
        <dbReference type="Pfam" id="PF03088"/>
    </source>
</evidence>
<organism evidence="6">
    <name type="scientific">Lotus japonicus</name>
    <name type="common">Lotus corniculatus var. japonicus</name>
    <dbReference type="NCBI Taxonomy" id="34305"/>
    <lineage>
        <taxon>Eukaryota</taxon>
        <taxon>Viridiplantae</taxon>
        <taxon>Streptophyta</taxon>
        <taxon>Embryophyta</taxon>
        <taxon>Tracheophyta</taxon>
        <taxon>Spermatophyta</taxon>
        <taxon>Magnoliopsida</taxon>
        <taxon>eudicotyledons</taxon>
        <taxon>Gunneridae</taxon>
        <taxon>Pentapetalae</taxon>
        <taxon>rosids</taxon>
        <taxon>fabids</taxon>
        <taxon>Fabales</taxon>
        <taxon>Fabaceae</taxon>
        <taxon>Papilionoideae</taxon>
        <taxon>50 kb inversion clade</taxon>
        <taxon>NPAAA clade</taxon>
        <taxon>Hologalegina</taxon>
        <taxon>robinioid clade</taxon>
        <taxon>Loteae</taxon>
        <taxon>Lotus</taxon>
    </lineage>
</organism>
<dbReference type="EMBL" id="BT143777">
    <property type="protein sequence ID" value="AFK43571.1"/>
    <property type="molecule type" value="mRNA"/>
</dbReference>
<dbReference type="SUPFAM" id="SSF63829">
    <property type="entry name" value="Calcium-dependent phosphotriesterase"/>
    <property type="match status" value="1"/>
</dbReference>
<evidence type="ECO:0000256" key="2">
    <source>
        <dbReference type="ARBA" id="ARBA00009191"/>
    </source>
</evidence>
<evidence type="ECO:0000256" key="1">
    <source>
        <dbReference type="ARBA" id="ARBA00004116"/>
    </source>
</evidence>
<evidence type="ECO:0000256" key="3">
    <source>
        <dbReference type="ARBA" id="ARBA00022554"/>
    </source>
</evidence>
<dbReference type="InterPro" id="IPR018119">
    <property type="entry name" value="Strictosidine_synth_cons-reg"/>
</dbReference>
<dbReference type="GO" id="GO:0012505">
    <property type="term" value="C:endomembrane system"/>
    <property type="evidence" value="ECO:0007669"/>
    <property type="project" value="TreeGrafter"/>
</dbReference>
<dbReference type="PANTHER" id="PTHR10426:SF68">
    <property type="entry name" value="OS07G0614000 PROTEIN"/>
    <property type="match status" value="1"/>
</dbReference>
<dbReference type="InterPro" id="IPR011042">
    <property type="entry name" value="6-blade_b-propeller_TolB-like"/>
</dbReference>
<comment type="subcellular location">
    <subcellularLocation>
        <location evidence="1">Vacuole</location>
    </subcellularLocation>
</comment>
<dbReference type="Pfam" id="PF03088">
    <property type="entry name" value="Str_synth"/>
    <property type="match status" value="1"/>
</dbReference>
<feature type="domain" description="Strictosidine synthase conserved region" evidence="5">
    <location>
        <begin position="160"/>
        <end position="242"/>
    </location>
</feature>